<gene>
    <name evidence="2" type="ORF">Acr_00g0045300</name>
</gene>
<comment type="caution">
    <text evidence="2">The sequence shown here is derived from an EMBL/GenBank/DDBJ whole genome shotgun (WGS) entry which is preliminary data.</text>
</comment>
<feature type="region of interest" description="Disordered" evidence="1">
    <location>
        <begin position="239"/>
        <end position="299"/>
    </location>
</feature>
<name>A0A7J0DJ86_9ERIC</name>
<protein>
    <submittedName>
        <fullName evidence="2">Uncharacterized protein</fullName>
    </submittedName>
</protein>
<evidence type="ECO:0000313" key="2">
    <source>
        <dbReference type="EMBL" id="GFS36310.1"/>
    </source>
</evidence>
<sequence length="299" mass="32773">MPAVDTTIIVPFVSQVLQCVIDPIVEFAKVIIGVELSFLKPRFCTNAKGQSSQGVCPRGIGEGQERPARVWIPISRGLNSQLLSSAGSPLRKNFGTMRSLLVMQHVQFAWPSKSDDNLGSYGRVVDRAEEGQEEDEHSGVVAAKAAIAQLQAVACGPIYEQVFNRGASRAGDNYSKQVIEVCSKSFLEGWLTYLAELGILEDNPAWTKVALIPEFPESPMPYSPMILSSFDEEKYVNRPDEAEDVPKPLLARDVAPTNRAANPTEETGEMIARVSRERSVEETGRDDGEDASQDPPHEL</sequence>
<organism evidence="2 3">
    <name type="scientific">Actinidia rufa</name>
    <dbReference type="NCBI Taxonomy" id="165716"/>
    <lineage>
        <taxon>Eukaryota</taxon>
        <taxon>Viridiplantae</taxon>
        <taxon>Streptophyta</taxon>
        <taxon>Embryophyta</taxon>
        <taxon>Tracheophyta</taxon>
        <taxon>Spermatophyta</taxon>
        <taxon>Magnoliopsida</taxon>
        <taxon>eudicotyledons</taxon>
        <taxon>Gunneridae</taxon>
        <taxon>Pentapetalae</taxon>
        <taxon>asterids</taxon>
        <taxon>Ericales</taxon>
        <taxon>Actinidiaceae</taxon>
        <taxon>Actinidia</taxon>
    </lineage>
</organism>
<keyword evidence="3" id="KW-1185">Reference proteome</keyword>
<evidence type="ECO:0000256" key="1">
    <source>
        <dbReference type="SAM" id="MobiDB-lite"/>
    </source>
</evidence>
<evidence type="ECO:0000313" key="3">
    <source>
        <dbReference type="Proteomes" id="UP000585474"/>
    </source>
</evidence>
<dbReference type="AlphaFoldDB" id="A0A7J0DJ86"/>
<dbReference type="EMBL" id="BJWL01000248">
    <property type="protein sequence ID" value="GFS36310.1"/>
    <property type="molecule type" value="Genomic_DNA"/>
</dbReference>
<dbReference type="Proteomes" id="UP000585474">
    <property type="component" value="Unassembled WGS sequence"/>
</dbReference>
<accession>A0A7J0DJ86</accession>
<proteinExistence type="predicted"/>
<feature type="compositionally biased region" description="Basic and acidic residues" evidence="1">
    <location>
        <begin position="274"/>
        <end position="286"/>
    </location>
</feature>
<reference evidence="3" key="1">
    <citation type="submission" date="2019-07" db="EMBL/GenBank/DDBJ databases">
        <title>De Novo Assembly of kiwifruit Actinidia rufa.</title>
        <authorList>
            <person name="Sugita-Konishi S."/>
            <person name="Sato K."/>
            <person name="Mori E."/>
            <person name="Abe Y."/>
            <person name="Kisaki G."/>
            <person name="Hamano K."/>
            <person name="Suezawa K."/>
            <person name="Otani M."/>
            <person name="Fukuda T."/>
            <person name="Manabe T."/>
            <person name="Gomi K."/>
            <person name="Tabuchi M."/>
            <person name="Akimitsu K."/>
            <person name="Kataoka I."/>
        </authorList>
    </citation>
    <scope>NUCLEOTIDE SEQUENCE [LARGE SCALE GENOMIC DNA]</scope>
    <source>
        <strain evidence="3">cv. Fuchu</strain>
    </source>
</reference>